<dbReference type="AlphaFoldDB" id="A0A0R1MW24"/>
<dbReference type="RefSeq" id="WP_057820863.1">
    <property type="nucleotide sequence ID" value="NZ_AZEC01000008.1"/>
</dbReference>
<evidence type="ECO:0000313" key="2">
    <source>
        <dbReference type="Proteomes" id="UP000051330"/>
    </source>
</evidence>
<dbReference type="Gene3D" id="1.20.1660.10">
    <property type="entry name" value="Hypothetical protein (EF3068)"/>
    <property type="match status" value="1"/>
</dbReference>
<dbReference type="InterPro" id="IPR014825">
    <property type="entry name" value="DNA_alkylation"/>
</dbReference>
<comment type="caution">
    <text evidence="1">The sequence shown here is derived from an EMBL/GenBank/DDBJ whole genome shotgun (WGS) entry which is preliminary data.</text>
</comment>
<dbReference type="Pfam" id="PF08713">
    <property type="entry name" value="DNA_alkylation"/>
    <property type="match status" value="1"/>
</dbReference>
<dbReference type="SUPFAM" id="SSF48371">
    <property type="entry name" value="ARM repeat"/>
    <property type="match status" value="1"/>
</dbReference>
<dbReference type="PANTHER" id="PTHR34070:SF1">
    <property type="entry name" value="DNA ALKYLATION REPAIR PROTEIN"/>
    <property type="match status" value="1"/>
</dbReference>
<dbReference type="STRING" id="1423792.FD09_GL003028"/>
<reference evidence="1 2" key="1">
    <citation type="journal article" date="2015" name="Genome Announc.">
        <title>Expanding the biotechnology potential of lactobacilli through comparative genomics of 213 strains and associated genera.</title>
        <authorList>
            <person name="Sun Z."/>
            <person name="Harris H.M."/>
            <person name="McCann A."/>
            <person name="Guo C."/>
            <person name="Argimon S."/>
            <person name="Zhang W."/>
            <person name="Yang X."/>
            <person name="Jeffery I.B."/>
            <person name="Cooney J.C."/>
            <person name="Kagawa T.F."/>
            <person name="Liu W."/>
            <person name="Song Y."/>
            <person name="Salvetti E."/>
            <person name="Wrobel A."/>
            <person name="Rasinkangas P."/>
            <person name="Parkhill J."/>
            <person name="Rea M.C."/>
            <person name="O'Sullivan O."/>
            <person name="Ritari J."/>
            <person name="Douillard F.P."/>
            <person name="Paul Ross R."/>
            <person name="Yang R."/>
            <person name="Briner A.E."/>
            <person name="Felis G.E."/>
            <person name="de Vos W.M."/>
            <person name="Barrangou R."/>
            <person name="Klaenhammer T.R."/>
            <person name="Caufield P.W."/>
            <person name="Cui Y."/>
            <person name="Zhang H."/>
            <person name="O'Toole P.W."/>
        </authorList>
    </citation>
    <scope>NUCLEOTIDE SEQUENCE [LARGE SCALE GENOMIC DNA]</scope>
    <source>
        <strain evidence="1 2">DSM 12744</strain>
    </source>
</reference>
<dbReference type="Gene3D" id="1.25.40.290">
    <property type="entry name" value="ARM repeat domains"/>
    <property type="match status" value="1"/>
</dbReference>
<dbReference type="PATRIC" id="fig|1423792.3.peg.3111"/>
<name>A0A0R1MW24_9LACO</name>
<dbReference type="CDD" id="cd07064">
    <property type="entry name" value="AlkD_like_1"/>
    <property type="match status" value="1"/>
</dbReference>
<dbReference type="OrthoDB" id="9775346at2"/>
<keyword evidence="2" id="KW-1185">Reference proteome</keyword>
<dbReference type="Proteomes" id="UP000051330">
    <property type="component" value="Unassembled WGS sequence"/>
</dbReference>
<gene>
    <name evidence="1" type="ORF">FD09_GL003028</name>
</gene>
<sequence>MDILTFQLIGDPAKAPHMAKYMKDQFPFLGLPTPMRKSQSKALLKVSREQNLATVRRWITDLYQREAREYQYVAIDLALENVKRWQFADIQFLQQFVGQKSWWDTVDAWRKVFALYVRIHPDQKPAVFALFFDEPDFWLRRVGINLQLLEKETQDTAMLSRAILADQDTGEFFIQKAIGWSLRQYSKYDPTWVQQFLNAHKLSPLAVREASRYLSAHD</sequence>
<evidence type="ECO:0000313" key="1">
    <source>
        <dbReference type="EMBL" id="KRL12445.1"/>
    </source>
</evidence>
<dbReference type="PANTHER" id="PTHR34070">
    <property type="entry name" value="ARMADILLO-TYPE FOLD"/>
    <property type="match status" value="1"/>
</dbReference>
<dbReference type="InterPro" id="IPR016024">
    <property type="entry name" value="ARM-type_fold"/>
</dbReference>
<organism evidence="1 2">
    <name type="scientific">Schleiferilactobacillus perolens DSM 12744</name>
    <dbReference type="NCBI Taxonomy" id="1423792"/>
    <lineage>
        <taxon>Bacteria</taxon>
        <taxon>Bacillati</taxon>
        <taxon>Bacillota</taxon>
        <taxon>Bacilli</taxon>
        <taxon>Lactobacillales</taxon>
        <taxon>Lactobacillaceae</taxon>
        <taxon>Schleiferilactobacillus</taxon>
    </lineage>
</organism>
<accession>A0A0R1MW24</accession>
<protein>
    <submittedName>
        <fullName evidence="1">DNA alkylation repair protein</fullName>
    </submittedName>
</protein>
<dbReference type="EMBL" id="AZEC01000008">
    <property type="protein sequence ID" value="KRL12445.1"/>
    <property type="molecule type" value="Genomic_DNA"/>
</dbReference>
<proteinExistence type="predicted"/>